<protein>
    <submittedName>
        <fullName evidence="1">Uncharacterized protein</fullName>
    </submittedName>
</protein>
<gene>
    <name evidence="1" type="ORF">Tci_048458</name>
</gene>
<dbReference type="AlphaFoldDB" id="A0A6L2MRW3"/>
<name>A0A6L2MRW3_TANCI</name>
<comment type="caution">
    <text evidence="1">The sequence shown here is derived from an EMBL/GenBank/DDBJ whole genome shotgun (WGS) entry which is preliminary data.</text>
</comment>
<sequence length="119" mass="13744">MENVNLPPINNPSIPPTVLRTRVFQELYELQKILTYIDSRLERINRFLNGFTQQPHEIDVDDLEPDDELVDTPLVSPFLDLDDDSVDSEVLNELEEYGNAGKLCCQRAINSFDMDDLEF</sequence>
<proteinExistence type="predicted"/>
<accession>A0A6L2MRW3</accession>
<dbReference type="EMBL" id="BKCJ010007288">
    <property type="protein sequence ID" value="GEU76480.1"/>
    <property type="molecule type" value="Genomic_DNA"/>
</dbReference>
<organism evidence="1">
    <name type="scientific">Tanacetum cinerariifolium</name>
    <name type="common">Dalmatian daisy</name>
    <name type="synonym">Chrysanthemum cinerariifolium</name>
    <dbReference type="NCBI Taxonomy" id="118510"/>
    <lineage>
        <taxon>Eukaryota</taxon>
        <taxon>Viridiplantae</taxon>
        <taxon>Streptophyta</taxon>
        <taxon>Embryophyta</taxon>
        <taxon>Tracheophyta</taxon>
        <taxon>Spermatophyta</taxon>
        <taxon>Magnoliopsida</taxon>
        <taxon>eudicotyledons</taxon>
        <taxon>Gunneridae</taxon>
        <taxon>Pentapetalae</taxon>
        <taxon>asterids</taxon>
        <taxon>campanulids</taxon>
        <taxon>Asterales</taxon>
        <taxon>Asteraceae</taxon>
        <taxon>Asteroideae</taxon>
        <taxon>Anthemideae</taxon>
        <taxon>Anthemidinae</taxon>
        <taxon>Tanacetum</taxon>
    </lineage>
</organism>
<reference evidence="1" key="1">
    <citation type="journal article" date="2019" name="Sci. Rep.">
        <title>Draft genome of Tanacetum cinerariifolium, the natural source of mosquito coil.</title>
        <authorList>
            <person name="Yamashiro T."/>
            <person name="Shiraishi A."/>
            <person name="Satake H."/>
            <person name="Nakayama K."/>
        </authorList>
    </citation>
    <scope>NUCLEOTIDE SEQUENCE</scope>
</reference>
<evidence type="ECO:0000313" key="1">
    <source>
        <dbReference type="EMBL" id="GEU76480.1"/>
    </source>
</evidence>